<feature type="non-terminal residue" evidence="2">
    <location>
        <position position="72"/>
    </location>
</feature>
<keyword evidence="3" id="KW-1185">Reference proteome</keyword>
<name>A0A5C3NZZ1_9APHY</name>
<dbReference type="Proteomes" id="UP000308197">
    <property type="component" value="Unassembled WGS sequence"/>
</dbReference>
<dbReference type="InterPro" id="IPR036047">
    <property type="entry name" value="F-box-like_dom_sf"/>
</dbReference>
<dbReference type="AlphaFoldDB" id="A0A5C3NZZ1"/>
<dbReference type="EMBL" id="ML211540">
    <property type="protein sequence ID" value="TFK81938.1"/>
    <property type="molecule type" value="Genomic_DNA"/>
</dbReference>
<evidence type="ECO:0000313" key="2">
    <source>
        <dbReference type="EMBL" id="TFK81938.1"/>
    </source>
</evidence>
<feature type="non-terminal residue" evidence="2">
    <location>
        <position position="1"/>
    </location>
</feature>
<dbReference type="InterPro" id="IPR001810">
    <property type="entry name" value="F-box_dom"/>
</dbReference>
<evidence type="ECO:0000313" key="3">
    <source>
        <dbReference type="Proteomes" id="UP000308197"/>
    </source>
</evidence>
<dbReference type="InParanoid" id="A0A5C3NZZ1"/>
<dbReference type="CDD" id="cd09917">
    <property type="entry name" value="F-box_SF"/>
    <property type="match status" value="1"/>
</dbReference>
<protein>
    <recommendedName>
        <fullName evidence="1">F-box domain-containing protein</fullName>
    </recommendedName>
</protein>
<proteinExistence type="predicted"/>
<reference evidence="2 3" key="1">
    <citation type="journal article" date="2019" name="Nat. Ecol. Evol.">
        <title>Megaphylogeny resolves global patterns of mushroom evolution.</title>
        <authorList>
            <person name="Varga T."/>
            <person name="Krizsan K."/>
            <person name="Foldi C."/>
            <person name="Dima B."/>
            <person name="Sanchez-Garcia M."/>
            <person name="Sanchez-Ramirez S."/>
            <person name="Szollosi G.J."/>
            <person name="Szarkandi J.G."/>
            <person name="Papp V."/>
            <person name="Albert L."/>
            <person name="Andreopoulos W."/>
            <person name="Angelini C."/>
            <person name="Antonin V."/>
            <person name="Barry K.W."/>
            <person name="Bougher N.L."/>
            <person name="Buchanan P."/>
            <person name="Buyck B."/>
            <person name="Bense V."/>
            <person name="Catcheside P."/>
            <person name="Chovatia M."/>
            <person name="Cooper J."/>
            <person name="Damon W."/>
            <person name="Desjardin D."/>
            <person name="Finy P."/>
            <person name="Geml J."/>
            <person name="Haridas S."/>
            <person name="Hughes K."/>
            <person name="Justo A."/>
            <person name="Karasinski D."/>
            <person name="Kautmanova I."/>
            <person name="Kiss B."/>
            <person name="Kocsube S."/>
            <person name="Kotiranta H."/>
            <person name="LaButti K.M."/>
            <person name="Lechner B.E."/>
            <person name="Liimatainen K."/>
            <person name="Lipzen A."/>
            <person name="Lukacs Z."/>
            <person name="Mihaltcheva S."/>
            <person name="Morgado L.N."/>
            <person name="Niskanen T."/>
            <person name="Noordeloos M.E."/>
            <person name="Ohm R.A."/>
            <person name="Ortiz-Santana B."/>
            <person name="Ovrebo C."/>
            <person name="Racz N."/>
            <person name="Riley R."/>
            <person name="Savchenko A."/>
            <person name="Shiryaev A."/>
            <person name="Soop K."/>
            <person name="Spirin V."/>
            <person name="Szebenyi C."/>
            <person name="Tomsovsky M."/>
            <person name="Tulloss R.E."/>
            <person name="Uehling J."/>
            <person name="Grigoriev I.V."/>
            <person name="Vagvolgyi C."/>
            <person name="Papp T."/>
            <person name="Martin F.M."/>
            <person name="Miettinen O."/>
            <person name="Hibbett D.S."/>
            <person name="Nagy L.G."/>
        </authorList>
    </citation>
    <scope>NUCLEOTIDE SEQUENCE [LARGE SCALE GENOMIC DNA]</scope>
    <source>
        <strain evidence="2 3">HHB13444</strain>
    </source>
</reference>
<dbReference type="SUPFAM" id="SSF81383">
    <property type="entry name" value="F-box domain"/>
    <property type="match status" value="1"/>
</dbReference>
<feature type="domain" description="F-box" evidence="1">
    <location>
        <begin position="3"/>
        <end position="33"/>
    </location>
</feature>
<organism evidence="2 3">
    <name type="scientific">Polyporus arcularius HHB13444</name>
    <dbReference type="NCBI Taxonomy" id="1314778"/>
    <lineage>
        <taxon>Eukaryota</taxon>
        <taxon>Fungi</taxon>
        <taxon>Dikarya</taxon>
        <taxon>Basidiomycota</taxon>
        <taxon>Agaricomycotina</taxon>
        <taxon>Agaricomycetes</taxon>
        <taxon>Polyporales</taxon>
        <taxon>Polyporaceae</taxon>
        <taxon>Polyporus</taxon>
    </lineage>
</organism>
<gene>
    <name evidence="2" type="ORF">K466DRAFT_469522</name>
</gene>
<dbReference type="Pfam" id="PF12937">
    <property type="entry name" value="F-box-like"/>
    <property type="match status" value="1"/>
</dbReference>
<accession>A0A5C3NZZ1</accession>
<sequence>NPRLPPELTDRVIDHLHDDPTSLAACSLVCSAWLPAARFHHFREVTVVCDNVHAFHELIRHPSSKVGSYVQT</sequence>
<evidence type="ECO:0000259" key="1">
    <source>
        <dbReference type="Pfam" id="PF12937"/>
    </source>
</evidence>